<evidence type="ECO:0000256" key="6">
    <source>
        <dbReference type="SAM" id="MobiDB-lite"/>
    </source>
</evidence>
<reference evidence="7 8" key="1">
    <citation type="submission" date="2016-07" db="EMBL/GenBank/DDBJ databases">
        <title>Draft genome of Scalindua rubra, obtained from a brine-seawater interface in the Red Sea, sheds light on salt adaptation in anammox bacteria.</title>
        <authorList>
            <person name="Speth D.R."/>
            <person name="Lagkouvardos I."/>
            <person name="Wang Y."/>
            <person name="Qian P.-Y."/>
            <person name="Dutilh B.E."/>
            <person name="Jetten M.S."/>
        </authorList>
    </citation>
    <scope>NUCLEOTIDE SEQUENCE [LARGE SCALE GENOMIC DNA]</scope>
    <source>
        <strain evidence="7">BSI-1</strain>
    </source>
</reference>
<dbReference type="EMBL" id="MAYW01000135">
    <property type="protein sequence ID" value="ODS31201.1"/>
    <property type="molecule type" value="Genomic_DNA"/>
</dbReference>
<dbReference type="PANTHER" id="PTHR33841">
    <property type="entry name" value="DNA METHYLTRANSFERASE YEEA-RELATED"/>
    <property type="match status" value="1"/>
</dbReference>
<dbReference type="GO" id="GO:0009007">
    <property type="term" value="F:site-specific DNA-methyltransferase (adenine-specific) activity"/>
    <property type="evidence" value="ECO:0007669"/>
    <property type="project" value="UniProtKB-EC"/>
</dbReference>
<feature type="region of interest" description="Disordered" evidence="6">
    <location>
        <begin position="402"/>
        <end position="428"/>
    </location>
</feature>
<feature type="coiled-coil region" evidence="5">
    <location>
        <begin position="619"/>
        <end position="646"/>
    </location>
</feature>
<evidence type="ECO:0000313" key="7">
    <source>
        <dbReference type="EMBL" id="ODS31201.1"/>
    </source>
</evidence>
<organism evidence="7 8">
    <name type="scientific">Candidatus Scalindua rubra</name>
    <dbReference type="NCBI Taxonomy" id="1872076"/>
    <lineage>
        <taxon>Bacteria</taxon>
        <taxon>Pseudomonadati</taxon>
        <taxon>Planctomycetota</taxon>
        <taxon>Candidatus Brocadiia</taxon>
        <taxon>Candidatus Brocadiales</taxon>
        <taxon>Candidatus Scalinduaceae</taxon>
        <taxon>Candidatus Scalindua</taxon>
    </lineage>
</organism>
<evidence type="ECO:0000256" key="3">
    <source>
        <dbReference type="ARBA" id="ARBA00022679"/>
    </source>
</evidence>
<comment type="caution">
    <text evidence="7">The sequence shown here is derived from an EMBL/GenBank/DDBJ whole genome shotgun (WGS) entry which is preliminary data.</text>
</comment>
<evidence type="ECO:0000256" key="2">
    <source>
        <dbReference type="ARBA" id="ARBA00022603"/>
    </source>
</evidence>
<evidence type="ECO:0000256" key="4">
    <source>
        <dbReference type="ARBA" id="ARBA00047942"/>
    </source>
</evidence>
<dbReference type="Proteomes" id="UP000094056">
    <property type="component" value="Unassembled WGS sequence"/>
</dbReference>
<sequence>MLGHLGTRTEFDVANKTAQGFSMYALNKKENVRKQSQGVYFRLVSENEEEKRLAFEDALEKCVNGQKSDKVFVLEQEKLKTIPGWPFVYWVSDETRNLFVNNTIIWDYEIKDGYAETRLGMATGDNTRFVRYWWEIGKDSIKFNSENIEEVRHNSFKWFPYMKGGEVNRWYGNQINIVNWKNDGKELKNFSKGNRIASHNYNGEFIFREGLTYSFLTVSQWSVRYMPKGFIFDVAGSSIFPKKTNVYLLLGILNSKISTFLIKVLNPTVNYQVGDIARIPFPDESKHPEYVEIVKDLVSKCISIKREIIQEDEVSWEFVAPRHWQTGILKTLERNRELALYETEISESVYILYDITKDDIKQIENEFGRLPGHFPKVDNLNDNKLKVIKSLYLDKHVPSEILKQDEETGDEENEGDGQQETSGSRRGRSKRYLTFEEICLASGFHPETVYDYIKTNSLEREEERYGLAVHYVSYALGVVMGRFIVEGIEADDDGITVLDEGHSDDTPARIREVLNKVLNERQTNEVITVLGGDLRRFLLNDFFTKCHIPMYKKRPVYWLLRSIKKNYGFYIYNLKFTQDTLYSLIRKYLEPKMNLEKSKLADLHEKKESVPTPNEKREIDKFIAKSEELLDELEAFKNDVQEVIDTGFKPDIDDGVILNMAPLCKLIPWKEPEKYYKELQKGKYEWAHVSQYFVKEKMVSIL</sequence>
<evidence type="ECO:0000256" key="1">
    <source>
        <dbReference type="ARBA" id="ARBA00011900"/>
    </source>
</evidence>
<accession>A0A1E3X6H6</accession>
<evidence type="ECO:0000313" key="8">
    <source>
        <dbReference type="Proteomes" id="UP000094056"/>
    </source>
</evidence>
<dbReference type="GO" id="GO:0032259">
    <property type="term" value="P:methylation"/>
    <property type="evidence" value="ECO:0007669"/>
    <property type="project" value="UniProtKB-KW"/>
</dbReference>
<comment type="catalytic activity">
    <reaction evidence="4">
        <text>a 2'-deoxyadenosine in DNA + S-adenosyl-L-methionine = an N(6)-methyl-2'-deoxyadenosine in DNA + S-adenosyl-L-homocysteine + H(+)</text>
        <dbReference type="Rhea" id="RHEA:15197"/>
        <dbReference type="Rhea" id="RHEA-COMP:12418"/>
        <dbReference type="Rhea" id="RHEA-COMP:12419"/>
        <dbReference type="ChEBI" id="CHEBI:15378"/>
        <dbReference type="ChEBI" id="CHEBI:57856"/>
        <dbReference type="ChEBI" id="CHEBI:59789"/>
        <dbReference type="ChEBI" id="CHEBI:90615"/>
        <dbReference type="ChEBI" id="CHEBI:90616"/>
        <dbReference type="EC" id="2.1.1.72"/>
    </reaction>
</comment>
<name>A0A1E3X6H6_9BACT</name>
<evidence type="ECO:0000256" key="5">
    <source>
        <dbReference type="SAM" id="Coils"/>
    </source>
</evidence>
<gene>
    <name evidence="7" type="ORF">SCARUB_03672</name>
</gene>
<dbReference type="EC" id="2.1.1.72" evidence="1"/>
<feature type="compositionally biased region" description="Acidic residues" evidence="6">
    <location>
        <begin position="407"/>
        <end position="417"/>
    </location>
</feature>
<proteinExistence type="predicted"/>
<protein>
    <recommendedName>
        <fullName evidence="1">site-specific DNA-methyltransferase (adenine-specific)</fullName>
        <ecNumber evidence="1">2.1.1.72</ecNumber>
    </recommendedName>
</protein>
<keyword evidence="5" id="KW-0175">Coiled coil</keyword>
<keyword evidence="3" id="KW-0808">Transferase</keyword>
<dbReference type="InterPro" id="IPR050953">
    <property type="entry name" value="N4_N6_ade-DNA_methylase"/>
</dbReference>
<dbReference type="AlphaFoldDB" id="A0A1E3X6H6"/>
<keyword evidence="2" id="KW-0489">Methyltransferase</keyword>
<dbReference type="PANTHER" id="PTHR33841:SF1">
    <property type="entry name" value="DNA METHYLTRANSFERASE A"/>
    <property type="match status" value="1"/>
</dbReference>